<feature type="domain" description="BAH" evidence="11">
    <location>
        <begin position="1135"/>
        <end position="1251"/>
    </location>
</feature>
<dbReference type="SUPFAM" id="SSF47370">
    <property type="entry name" value="Bromodomain"/>
    <property type="match status" value="6"/>
</dbReference>
<organism evidence="12">
    <name type="scientific">Rhipicephalus appendiculatus</name>
    <name type="common">Brown ear tick</name>
    <dbReference type="NCBI Taxonomy" id="34631"/>
    <lineage>
        <taxon>Eukaryota</taxon>
        <taxon>Metazoa</taxon>
        <taxon>Ecdysozoa</taxon>
        <taxon>Arthropoda</taxon>
        <taxon>Chelicerata</taxon>
        <taxon>Arachnida</taxon>
        <taxon>Acari</taxon>
        <taxon>Parasitiformes</taxon>
        <taxon>Ixodida</taxon>
        <taxon>Ixodoidea</taxon>
        <taxon>Ixodidae</taxon>
        <taxon>Rhipicephalinae</taxon>
        <taxon>Rhipicephalus</taxon>
        <taxon>Rhipicephalus</taxon>
    </lineage>
</organism>
<dbReference type="Gene3D" id="2.30.30.490">
    <property type="match status" value="2"/>
</dbReference>
<keyword evidence="2" id="KW-0677">Repeat</keyword>
<dbReference type="InterPro" id="IPR001025">
    <property type="entry name" value="BAH_dom"/>
</dbReference>
<dbReference type="Gene3D" id="1.20.920.10">
    <property type="entry name" value="Bromodomain-like"/>
    <property type="match status" value="6"/>
</dbReference>
<dbReference type="FunFam" id="1.20.920.10:FF:000064">
    <property type="entry name" value="Polybromo 1"/>
    <property type="match status" value="1"/>
</dbReference>
<feature type="compositionally biased region" description="Basic and acidic residues" evidence="9">
    <location>
        <begin position="905"/>
        <end position="921"/>
    </location>
</feature>
<dbReference type="CDD" id="cd05515">
    <property type="entry name" value="Bromo_polybromo_V"/>
    <property type="match status" value="1"/>
</dbReference>
<dbReference type="GO" id="GO:0006338">
    <property type="term" value="P:chromatin remodeling"/>
    <property type="evidence" value="ECO:0007669"/>
    <property type="project" value="InterPro"/>
</dbReference>
<protein>
    <submittedName>
        <fullName evidence="12">Protein polybromo-1</fullName>
    </submittedName>
</protein>
<dbReference type="PRINTS" id="PR00503">
    <property type="entry name" value="BROMODOMAIN"/>
</dbReference>
<evidence type="ECO:0000259" key="10">
    <source>
        <dbReference type="PROSITE" id="PS50014"/>
    </source>
</evidence>
<feature type="domain" description="BAH" evidence="11">
    <location>
        <begin position="934"/>
        <end position="1052"/>
    </location>
</feature>
<evidence type="ECO:0000256" key="4">
    <source>
        <dbReference type="ARBA" id="ARBA00023015"/>
    </source>
</evidence>
<comment type="subcellular location">
    <subcellularLocation>
        <location evidence="1">Nucleus</location>
    </subcellularLocation>
</comment>
<dbReference type="PANTHER" id="PTHR16062:SF19">
    <property type="entry name" value="PROTEIN POLYBROMO-1"/>
    <property type="match status" value="1"/>
</dbReference>
<dbReference type="FunFam" id="1.20.920.10:FF:000009">
    <property type="entry name" value="Protein polybromo-1 isoform 1"/>
    <property type="match status" value="1"/>
</dbReference>
<dbReference type="CDD" id="cd05526">
    <property type="entry name" value="Bromo_polybromo_VI"/>
    <property type="match status" value="1"/>
</dbReference>
<evidence type="ECO:0000256" key="6">
    <source>
        <dbReference type="ARBA" id="ARBA00023163"/>
    </source>
</evidence>
<dbReference type="Pfam" id="PF01426">
    <property type="entry name" value="BAH"/>
    <property type="match status" value="2"/>
</dbReference>
<dbReference type="InterPro" id="IPR043151">
    <property type="entry name" value="BAH_sf"/>
</dbReference>
<feature type="domain" description="Bromo" evidence="10">
    <location>
        <begin position="520"/>
        <end position="590"/>
    </location>
</feature>
<proteinExistence type="predicted"/>
<keyword evidence="3" id="KW-0156">Chromatin regulator</keyword>
<name>A0A131YJ89_RHIAP</name>
<evidence type="ECO:0000256" key="3">
    <source>
        <dbReference type="ARBA" id="ARBA00022853"/>
    </source>
</evidence>
<evidence type="ECO:0000259" key="11">
    <source>
        <dbReference type="PROSITE" id="PS51038"/>
    </source>
</evidence>
<reference evidence="12" key="1">
    <citation type="journal article" date="2016" name="Ticks Tick Borne Dis.">
        <title>De novo assembly and annotation of the salivary gland transcriptome of Rhipicephalus appendiculatus male and female ticks during blood feeding.</title>
        <authorList>
            <person name="de Castro M.H."/>
            <person name="de Klerk D."/>
            <person name="Pienaar R."/>
            <person name="Latif A.A."/>
            <person name="Rees D.J."/>
            <person name="Mans B.J."/>
        </authorList>
    </citation>
    <scope>NUCLEOTIDE SEQUENCE</scope>
    <source>
        <tissue evidence="12">Salivary glands</tissue>
    </source>
</reference>
<evidence type="ECO:0000256" key="9">
    <source>
        <dbReference type="SAM" id="MobiDB-lite"/>
    </source>
</evidence>
<dbReference type="CDD" id="cd05517">
    <property type="entry name" value="Bromo_polybromo_II"/>
    <property type="match status" value="1"/>
</dbReference>
<dbReference type="GO" id="GO:0016586">
    <property type="term" value="C:RSC-type complex"/>
    <property type="evidence" value="ECO:0007669"/>
    <property type="project" value="InterPro"/>
</dbReference>
<dbReference type="InterPro" id="IPR036427">
    <property type="entry name" value="Bromodomain-like_sf"/>
</dbReference>
<feature type="region of interest" description="Disordered" evidence="9">
    <location>
        <begin position="457"/>
        <end position="501"/>
    </location>
</feature>
<evidence type="ECO:0000256" key="5">
    <source>
        <dbReference type="ARBA" id="ARBA00023117"/>
    </source>
</evidence>
<keyword evidence="6" id="KW-0804">Transcription</keyword>
<dbReference type="PROSITE" id="PS50014">
    <property type="entry name" value="BROMODOMAIN_2"/>
    <property type="match status" value="6"/>
</dbReference>
<feature type="domain" description="Bromo" evidence="10">
    <location>
        <begin position="800"/>
        <end position="845"/>
    </location>
</feature>
<feature type="region of interest" description="Disordered" evidence="9">
    <location>
        <begin position="329"/>
        <end position="352"/>
    </location>
</feature>
<evidence type="ECO:0000256" key="2">
    <source>
        <dbReference type="ARBA" id="ARBA00022737"/>
    </source>
</evidence>
<dbReference type="CDD" id="cd04717">
    <property type="entry name" value="BAH_polybromo"/>
    <property type="match status" value="2"/>
</dbReference>
<dbReference type="GO" id="GO:0016514">
    <property type="term" value="C:SWI/SNF complex"/>
    <property type="evidence" value="ECO:0007669"/>
    <property type="project" value="TreeGrafter"/>
</dbReference>
<dbReference type="InterPro" id="IPR001487">
    <property type="entry name" value="Bromodomain"/>
</dbReference>
<dbReference type="Gene3D" id="3.30.160.60">
    <property type="entry name" value="Classic Zinc Finger"/>
    <property type="match status" value="1"/>
</dbReference>
<dbReference type="SMART" id="SM00439">
    <property type="entry name" value="BAH"/>
    <property type="match status" value="2"/>
</dbReference>
<evidence type="ECO:0000313" key="12">
    <source>
        <dbReference type="EMBL" id="JAP79027.1"/>
    </source>
</evidence>
<dbReference type="FunFam" id="1.20.920.10:FF:000006">
    <property type="entry name" value="protein polybromo-1 isoform X1"/>
    <property type="match status" value="1"/>
</dbReference>
<dbReference type="Pfam" id="PF00439">
    <property type="entry name" value="Bromodomain"/>
    <property type="match status" value="6"/>
</dbReference>
<dbReference type="SMART" id="SM00297">
    <property type="entry name" value="BROMO"/>
    <property type="match status" value="6"/>
</dbReference>
<feature type="region of interest" description="Disordered" evidence="9">
    <location>
        <begin position="131"/>
        <end position="161"/>
    </location>
</feature>
<feature type="region of interest" description="Disordered" evidence="9">
    <location>
        <begin position="1282"/>
        <end position="1363"/>
    </location>
</feature>
<feature type="domain" description="Bromo" evidence="10">
    <location>
        <begin position="176"/>
        <end position="246"/>
    </location>
</feature>
<feature type="region of interest" description="Disordered" evidence="9">
    <location>
        <begin position="896"/>
        <end position="927"/>
    </location>
</feature>
<sequence>MPKRKKTEDDRADDRKRSKILDLPEMLQSLYSALQNCKGEDGHLLCENFIRTPKKSQADYYELVTNPMDMLRINQKIKAEEYTDLEQMTSDVALLVSNAKTYYKEDTQAHRDACELWQGFESAKAALLAANARAEEQDDEDMEKEPQTPTAGQAESSEEDHYEELFTSVMTATDAEGRCISSMFQLLPSRSLYPEYYKIITEPVDLKIIATRIQEGTYTSLAELERDLMLLVKNARTFNEPGSLIYKDATAMKKVIRMKKAEIDQRKNAPGKCSERIRSRRLMSHQKLSAITAALKYEDADPLVVKQEVVAPAADMDVATTAATATPTTAAAANSAAEESDNESNSEDPVNSPMWQLLEGVRNYQCQGYFLAEPFVKLPSKKLYPDYYREIKQPISLNKIAGKIKSEGYSSMVEVVDDFNLLFENAKKYNRPDSKIFKDATRLQKVMQAKARELINIHMKESDSDGGDADSDKARRKSKKVSTPPNTTPIKGRPPGSTESTLKKRLKVLVRTLLNYTDDVGRPLISIFMEKPSRKDYPDYYEVITNPIDMKTIHENVKNNKYSSEESMVTDLKLMFSNCRLYNEEGSQIYRDADTLERALFDKIRELGSLYDTMTPRAMPRPRRNKSRNHKLRVLYDTIKDYTDAKGRKLSIIFMKLPSRSEYPDYYEVIKKPIDMERIAARLLKYNQYESMDDLLADFVLLFDNACKYNEPDSQIYKDALILQRIALQTKMELSSEELEDGGVPDVRGLVQELLTNLFISVYNHQDEEGRCYSDSLVELSESAAESGQQVVGVDGSDDRRPLTLDIIKRKLDRGCYLRLDRFQEDVFDVFDRARRISRTDSQAFEDSVELQSYFIRLRDELCGQGDILQSPALSYTQQELTESVDLLRAQKLPQEQQEAAAEADAERKSQEGRKEEEKCNEMTSSDSMEHKGIVIHVGDFVYIEPSEKGMQPHITNVDRLWRDKNGEQWLYGCWFYRPNETFHLASRKFLQKEVFKSDNYNSIPVNQVLGKCYVMPVKDYFKSKPEGFDDKDVYVCESRYSAKAKAFKKIKIWNFVPNEHTKLVPREEVLSAVRVPSVFKDAAERSTDNNSNSMCFSLEEEFKVVDRPRPNVAASVSSEEENMVYYEQLNLPSGVFKLGDCCYVRTEHSKTLIGRIDKMWMDREGNGFFHGPWFVLPSEIQHPPSRVFYRQEVFLSSIEDTNPLLSIIGRCSVLDCKDYTTCRLTEITESDVYICESRYLEAERQIRKLPKGLKKFSHSEAVTPDEVYYFKNPIIPQKCDPGIADGADMQPTGDWRNLQAPQKADYEERASRLNLSQEENTNDSLPQSPASSTAHAGGAGGGESSRDATRSLSSTGSMTPAPGDFATLSTTVYECQWDGCDASYDNQQDLVDHLAQDPNGQVYQSYLGFKDNNEFQCLWANCPRVKKQVPPFPNIQKLLRHVREVHVKVAGRIVMPEAKNRNMMLSRKNLGSPATAGIPYSTPPPVAPPVPVAAGPHHAPSPHHHYGSSPMHPMMAQQGYQGPFTPPHHYYMPLQPHPSQAPGLPPPPPERTLEPIFVAPPPHPHKLLHTYAYIRYIENLQPDSKHVTNWDAQLKATKENTPVYDASRLPTHWLGNGVGSHGNAVNALWALRDFMLRDALGIARIS</sequence>
<feature type="compositionally biased region" description="Polar residues" evidence="9">
    <location>
        <begin position="1314"/>
        <end position="1328"/>
    </location>
</feature>
<keyword evidence="5 8" id="KW-0103">Bromodomain</keyword>
<dbReference type="EMBL" id="GEDV01009530">
    <property type="protein sequence ID" value="JAP79027.1"/>
    <property type="molecule type" value="Transcribed_RNA"/>
</dbReference>
<dbReference type="FunFam" id="2.30.30.490:FF:000002">
    <property type="entry name" value="protein polybromo-1 isoform X3"/>
    <property type="match status" value="1"/>
</dbReference>
<dbReference type="InterPro" id="IPR037968">
    <property type="entry name" value="PBRM1_BD5"/>
</dbReference>
<dbReference type="PROSITE" id="PS00633">
    <property type="entry name" value="BROMODOMAIN_1"/>
    <property type="match status" value="3"/>
</dbReference>
<evidence type="ECO:0000256" key="8">
    <source>
        <dbReference type="PROSITE-ProRule" id="PRU00035"/>
    </source>
</evidence>
<dbReference type="FunFam" id="1.20.920.10:FF:000045">
    <property type="entry name" value="protein polybromo-1"/>
    <property type="match status" value="1"/>
</dbReference>
<feature type="domain" description="Bromo" evidence="10">
    <location>
        <begin position="54"/>
        <end position="110"/>
    </location>
</feature>
<dbReference type="InterPro" id="IPR037382">
    <property type="entry name" value="Rsc/polybromo"/>
</dbReference>
<keyword evidence="7" id="KW-0539">Nucleus</keyword>
<feature type="domain" description="Bromo" evidence="10">
    <location>
        <begin position="367"/>
        <end position="437"/>
    </location>
</feature>
<feature type="domain" description="Bromo" evidence="10">
    <location>
        <begin position="646"/>
        <end position="717"/>
    </location>
</feature>
<dbReference type="PANTHER" id="PTHR16062">
    <property type="entry name" value="SWI/SNF-RELATED"/>
    <property type="match status" value="1"/>
</dbReference>
<dbReference type="GO" id="GO:0003682">
    <property type="term" value="F:chromatin binding"/>
    <property type="evidence" value="ECO:0007669"/>
    <property type="project" value="InterPro"/>
</dbReference>
<evidence type="ECO:0000256" key="1">
    <source>
        <dbReference type="ARBA" id="ARBA00004123"/>
    </source>
</evidence>
<accession>A0A131YJ89</accession>
<dbReference type="InterPro" id="IPR018359">
    <property type="entry name" value="Bromodomain_CS"/>
</dbReference>
<dbReference type="GO" id="GO:0006368">
    <property type="term" value="P:transcription elongation by RNA polymerase II"/>
    <property type="evidence" value="ECO:0007669"/>
    <property type="project" value="TreeGrafter"/>
</dbReference>
<dbReference type="PROSITE" id="PS51038">
    <property type="entry name" value="BAH"/>
    <property type="match status" value="2"/>
</dbReference>
<evidence type="ECO:0000256" key="7">
    <source>
        <dbReference type="ARBA" id="ARBA00023242"/>
    </source>
</evidence>
<keyword evidence="4" id="KW-0805">Transcription regulation</keyword>